<feature type="transmembrane region" description="Helical" evidence="1">
    <location>
        <begin position="27"/>
        <end position="47"/>
    </location>
</feature>
<dbReference type="EMBL" id="BSDX01000001">
    <property type="protein sequence ID" value="GLI53961.1"/>
    <property type="molecule type" value="Genomic_DNA"/>
</dbReference>
<evidence type="ECO:0000256" key="1">
    <source>
        <dbReference type="SAM" id="Phobius"/>
    </source>
</evidence>
<sequence length="108" mass="12466">MKKAFKDMYADLKEMWTDTLRPVLRGFLTYAPGKTLAAILLTGFNLSSFFKDFGLGYALTVLVSFVGSIYLFLKAYQRTKEGMIQEEKERIEKLCQTVDLHLRRKGNE</sequence>
<reference evidence="2" key="1">
    <citation type="submission" date="2022-12" db="EMBL/GenBank/DDBJ databases">
        <title>Reference genome sequencing for broad-spectrum identification of bacterial and archaeal isolates by mass spectrometry.</title>
        <authorList>
            <person name="Sekiguchi Y."/>
            <person name="Tourlousse D.M."/>
        </authorList>
    </citation>
    <scope>NUCLEOTIDE SEQUENCE</scope>
    <source>
        <strain evidence="2">TSL-P1</strain>
    </source>
</reference>
<keyword evidence="3" id="KW-1185">Reference proteome</keyword>
<name>A0A9W6GHN7_9BACT</name>
<organism evidence="2 3">
    <name type="scientific">Thermodesulfovibrio yellowstonii</name>
    <dbReference type="NCBI Taxonomy" id="28262"/>
    <lineage>
        <taxon>Bacteria</taxon>
        <taxon>Pseudomonadati</taxon>
        <taxon>Nitrospirota</taxon>
        <taxon>Thermodesulfovibrionia</taxon>
        <taxon>Thermodesulfovibrionales</taxon>
        <taxon>Thermodesulfovibrionaceae</taxon>
        <taxon>Thermodesulfovibrio</taxon>
    </lineage>
</organism>
<feature type="transmembrane region" description="Helical" evidence="1">
    <location>
        <begin position="53"/>
        <end position="73"/>
    </location>
</feature>
<accession>A0A9W6GHN7</accession>
<dbReference type="Proteomes" id="UP001144297">
    <property type="component" value="Unassembled WGS sequence"/>
</dbReference>
<evidence type="ECO:0008006" key="4">
    <source>
        <dbReference type="Google" id="ProtNLM"/>
    </source>
</evidence>
<dbReference type="AlphaFoldDB" id="A0A9W6GHN7"/>
<keyword evidence="1" id="KW-0812">Transmembrane</keyword>
<proteinExistence type="predicted"/>
<protein>
    <recommendedName>
        <fullName evidence="4">Holin</fullName>
    </recommendedName>
</protein>
<evidence type="ECO:0000313" key="2">
    <source>
        <dbReference type="EMBL" id="GLI53961.1"/>
    </source>
</evidence>
<gene>
    <name evidence="2" type="ORF">TISLANDTSLP1_16540</name>
</gene>
<evidence type="ECO:0000313" key="3">
    <source>
        <dbReference type="Proteomes" id="UP001144297"/>
    </source>
</evidence>
<keyword evidence="1" id="KW-0472">Membrane</keyword>
<keyword evidence="1" id="KW-1133">Transmembrane helix</keyword>
<comment type="caution">
    <text evidence="2">The sequence shown here is derived from an EMBL/GenBank/DDBJ whole genome shotgun (WGS) entry which is preliminary data.</text>
</comment>